<dbReference type="PROSITE" id="PS51329">
    <property type="entry name" value="C_CAP_COFACTOR_C"/>
    <property type="match status" value="1"/>
</dbReference>
<dbReference type="InterPro" id="IPR017901">
    <property type="entry name" value="C-CAP_CF_C-like"/>
</dbReference>
<dbReference type="InterPro" id="IPR012945">
    <property type="entry name" value="Tubulin-bd_cofactor_C_dom"/>
</dbReference>
<dbReference type="EMBL" id="JAFCMP010000132">
    <property type="protein sequence ID" value="KAG5185460.1"/>
    <property type="molecule type" value="Genomic_DNA"/>
</dbReference>
<gene>
    <name evidence="4" type="ORF">JKP88DRAFT_312202</name>
</gene>
<dbReference type="Gene3D" id="2.160.20.70">
    <property type="match status" value="1"/>
</dbReference>
<organism evidence="4 5">
    <name type="scientific">Tribonema minus</name>
    <dbReference type="NCBI Taxonomy" id="303371"/>
    <lineage>
        <taxon>Eukaryota</taxon>
        <taxon>Sar</taxon>
        <taxon>Stramenopiles</taxon>
        <taxon>Ochrophyta</taxon>
        <taxon>PX clade</taxon>
        <taxon>Xanthophyceae</taxon>
        <taxon>Tribonematales</taxon>
        <taxon>Tribonemataceae</taxon>
        <taxon>Tribonema</taxon>
    </lineage>
</organism>
<accession>A0A835Z1R1</accession>
<evidence type="ECO:0000313" key="5">
    <source>
        <dbReference type="Proteomes" id="UP000664859"/>
    </source>
</evidence>
<feature type="region of interest" description="Disordered" evidence="2">
    <location>
        <begin position="654"/>
        <end position="688"/>
    </location>
</feature>
<dbReference type="OrthoDB" id="427777at2759"/>
<comment type="caution">
    <text evidence="4">The sequence shown here is derived from an EMBL/GenBank/DDBJ whole genome shotgun (WGS) entry which is preliminary data.</text>
</comment>
<feature type="compositionally biased region" description="Low complexity" evidence="2">
    <location>
        <begin position="86"/>
        <end position="108"/>
    </location>
</feature>
<proteinExistence type="inferred from homology"/>
<protein>
    <submittedName>
        <fullName evidence="4">Tubulin binding cofactor C-domain-containing protein</fullName>
    </submittedName>
</protein>
<comment type="similarity">
    <text evidence="1">Belongs to the TBCC family.</text>
</comment>
<name>A0A835Z1R1_9STRA</name>
<dbReference type="PANTHER" id="PTHR16052">
    <property type="entry name" value="TBCC DOMAIN-CONTAINING PROTEIN 1"/>
    <property type="match status" value="1"/>
</dbReference>
<feature type="region of interest" description="Disordered" evidence="2">
    <location>
        <begin position="286"/>
        <end position="315"/>
    </location>
</feature>
<reference evidence="4" key="1">
    <citation type="submission" date="2021-02" db="EMBL/GenBank/DDBJ databases">
        <title>First Annotated Genome of the Yellow-green Alga Tribonema minus.</title>
        <authorList>
            <person name="Mahan K.M."/>
        </authorList>
    </citation>
    <scope>NUCLEOTIDE SEQUENCE</scope>
    <source>
        <strain evidence="4">UTEX B ZZ1240</strain>
    </source>
</reference>
<dbReference type="Pfam" id="PF07986">
    <property type="entry name" value="TBCC"/>
    <property type="match status" value="1"/>
</dbReference>
<dbReference type="InterPro" id="IPR016098">
    <property type="entry name" value="CAP/MinC_C"/>
</dbReference>
<evidence type="ECO:0000313" key="4">
    <source>
        <dbReference type="EMBL" id="KAG5185460.1"/>
    </source>
</evidence>
<feature type="region of interest" description="Disordered" evidence="2">
    <location>
        <begin position="83"/>
        <end position="114"/>
    </location>
</feature>
<keyword evidence="5" id="KW-1185">Reference proteome</keyword>
<dbReference type="InterPro" id="IPR039589">
    <property type="entry name" value="TBCC1"/>
</dbReference>
<sequence>MVHLWLRNEIFEGVLPLKTMGALQGVSSLPSTNAISEASIMGSLAALVRAFRSVHPDLVGYPMLAWAAEKKAELPISSVWPADEQAASPRTRAGSGASSGSASPTRSGLRAGFGGGSPGALSPRAFGFAGGYGAAGSPVSPRPGRALRLHSKGADEAHRLAFIKRHLHDLLRLVSPAAADALSAAAAASDPAAAAAFAVARADLSALGFLIAGGRALDDASQRDLCDLCPLAGGGATRGPVGSAAEVADWLAAALTVNDVLYPAPPPLPTAAPALPLESLAAAAAAAEGGGGGEEGEGDMRSSSPPGGGGGGALLTPVKGKGGAAAATTEPVRVAAPARAGVPLVVNGAARTTVMHAAAAGARAERSLQVSHCHESYVYMLAPFQYATVLGCSECTIVVGAAAGVVRLEDCTRVTLIAACRRACAVNCCECALHLYAPSRPLFVGDNRACQVAPYNAAYPRLRAHLAACGLLPPLPPPGDAAAAAAAPPPPRNMWFSPLDLNAAPTVVVAAAAAGGGALTPRTAAKAGADEAHPHALASASAVTQMPPDAFHCVSIPACAGGDEDEAAGSAAAAAAAAREATQALNPFPLPPEYANKLREREALLQQLQQVVQGAQLSPRQQRELEEAVRGRFTEWLVSSGHLRQVLDLVHLERGPPPPSGWPASSEGADAVGEGAWAERSGTSTGLR</sequence>
<dbReference type="AlphaFoldDB" id="A0A835Z1R1"/>
<dbReference type="PANTHER" id="PTHR16052:SF0">
    <property type="entry name" value="TBCC DOMAIN-CONTAINING PROTEIN 1"/>
    <property type="match status" value="1"/>
</dbReference>
<feature type="domain" description="C-CAP/cofactor C-like" evidence="3">
    <location>
        <begin position="337"/>
        <end position="474"/>
    </location>
</feature>
<evidence type="ECO:0000259" key="3">
    <source>
        <dbReference type="PROSITE" id="PS51329"/>
    </source>
</evidence>
<evidence type="ECO:0000256" key="1">
    <source>
        <dbReference type="ARBA" id="ARBA00008848"/>
    </source>
</evidence>
<dbReference type="Proteomes" id="UP000664859">
    <property type="component" value="Unassembled WGS sequence"/>
</dbReference>
<evidence type="ECO:0000256" key="2">
    <source>
        <dbReference type="SAM" id="MobiDB-lite"/>
    </source>
</evidence>